<feature type="compositionally biased region" description="Basic and acidic residues" evidence="1">
    <location>
        <begin position="20"/>
        <end position="44"/>
    </location>
</feature>
<dbReference type="RefSeq" id="XP_058340964.1">
    <property type="nucleotide sequence ID" value="XM_058488279.1"/>
</dbReference>
<organism evidence="3 4">
    <name type="scientific">Lichtheimia ornata</name>
    <dbReference type="NCBI Taxonomy" id="688661"/>
    <lineage>
        <taxon>Eukaryota</taxon>
        <taxon>Fungi</taxon>
        <taxon>Fungi incertae sedis</taxon>
        <taxon>Mucoromycota</taxon>
        <taxon>Mucoromycotina</taxon>
        <taxon>Mucoromycetes</taxon>
        <taxon>Mucorales</taxon>
        <taxon>Lichtheimiaceae</taxon>
        <taxon>Lichtheimia</taxon>
    </lineage>
</organism>
<feature type="region of interest" description="Disordered" evidence="1">
    <location>
        <begin position="1"/>
        <end position="286"/>
    </location>
</feature>
<dbReference type="InterPro" id="IPR039764">
    <property type="entry name" value="HABP4/SERBP1-like"/>
</dbReference>
<evidence type="ECO:0000259" key="2">
    <source>
        <dbReference type="SMART" id="SM01233"/>
    </source>
</evidence>
<dbReference type="SMART" id="SM01233">
    <property type="entry name" value="HABP4_PAI-RBP1"/>
    <property type="match status" value="1"/>
</dbReference>
<dbReference type="GO" id="GO:0005634">
    <property type="term" value="C:nucleus"/>
    <property type="evidence" value="ECO:0007669"/>
    <property type="project" value="TreeGrafter"/>
</dbReference>
<evidence type="ECO:0000313" key="4">
    <source>
        <dbReference type="Proteomes" id="UP001234581"/>
    </source>
</evidence>
<dbReference type="GO" id="GO:0005737">
    <property type="term" value="C:cytoplasm"/>
    <property type="evidence" value="ECO:0007669"/>
    <property type="project" value="TreeGrafter"/>
</dbReference>
<name>A0AAD7V1Q1_9FUNG</name>
<accession>A0AAD7V1Q1</accession>
<dbReference type="PANTHER" id="PTHR12299:SF17">
    <property type="entry name" value="AT19571P-RELATED"/>
    <property type="match status" value="1"/>
</dbReference>
<evidence type="ECO:0000313" key="3">
    <source>
        <dbReference type="EMBL" id="KAJ8656051.1"/>
    </source>
</evidence>
<reference evidence="3 4" key="1">
    <citation type="submission" date="2023-03" db="EMBL/GenBank/DDBJ databases">
        <title>Genome sequence of Lichtheimia ornata CBS 291.66.</title>
        <authorList>
            <person name="Mohabir J.T."/>
            <person name="Shea T.P."/>
            <person name="Kurbessoian T."/>
            <person name="Berby B."/>
            <person name="Fontaine J."/>
            <person name="Livny J."/>
            <person name="Gnirke A."/>
            <person name="Stajich J.E."/>
            <person name="Cuomo C.A."/>
        </authorList>
    </citation>
    <scope>NUCLEOTIDE SEQUENCE [LARGE SCALE GENOMIC DNA]</scope>
    <source>
        <strain evidence="3">CBS 291.66</strain>
    </source>
</reference>
<dbReference type="PANTHER" id="PTHR12299">
    <property type="entry name" value="HYALURONIC ACID-BINDING PROTEIN 4"/>
    <property type="match status" value="1"/>
</dbReference>
<dbReference type="Proteomes" id="UP001234581">
    <property type="component" value="Unassembled WGS sequence"/>
</dbReference>
<dbReference type="InterPro" id="IPR006861">
    <property type="entry name" value="HABP4_PAIRBP1-bd"/>
</dbReference>
<feature type="compositionally biased region" description="Basic and acidic residues" evidence="1">
    <location>
        <begin position="159"/>
        <end position="175"/>
    </location>
</feature>
<gene>
    <name evidence="3" type="ORF">O0I10_008273</name>
</gene>
<dbReference type="EMBL" id="JARTCD010000043">
    <property type="protein sequence ID" value="KAJ8656051.1"/>
    <property type="molecule type" value="Genomic_DNA"/>
</dbReference>
<proteinExistence type="predicted"/>
<dbReference type="GO" id="GO:0003723">
    <property type="term" value="F:RNA binding"/>
    <property type="evidence" value="ECO:0007669"/>
    <property type="project" value="InterPro"/>
</dbReference>
<sequence length="286" mass="30937">MSTFSSNRFDALLGGEEGETDKLGNTKPLKKSEEPPRTRREAMNRKPHTRVAVSPPSRRGRDREAGSGGGDALDTGSQQSGGPAFSNRTDERPRRGRKFDRHSGTGFVDSEKKINQGWGHAETAQEDAESDMPTADDPAGEGTGGGSGTATPAEPNYKTLDEYKSEEPGLEERFRRLNARPANEGTDESQWKNAVPLSRSKEDDAYFFTSSKEKESQKKSKAKKEKVFLPIEHPPHRPAGRGGERRGGRGGRGGRGRGGRGGRGRGGREFANVNLSDANAFPTLGA</sequence>
<dbReference type="Gene3D" id="6.10.140.1040">
    <property type="match status" value="1"/>
</dbReference>
<keyword evidence="4" id="KW-1185">Reference proteome</keyword>
<evidence type="ECO:0000256" key="1">
    <source>
        <dbReference type="SAM" id="MobiDB-lite"/>
    </source>
</evidence>
<dbReference type="AlphaFoldDB" id="A0AAD7V1Q1"/>
<comment type="caution">
    <text evidence="3">The sequence shown here is derived from an EMBL/GenBank/DDBJ whole genome shotgun (WGS) entry which is preliminary data.</text>
</comment>
<protein>
    <recommendedName>
        <fullName evidence="2">Hyaluronan/mRNA-binding protein domain-containing protein</fullName>
    </recommendedName>
</protein>
<dbReference type="GeneID" id="83215680"/>
<feature type="compositionally biased region" description="Basic residues" evidence="1">
    <location>
        <begin position="248"/>
        <end position="265"/>
    </location>
</feature>
<feature type="domain" description="Hyaluronan/mRNA-binding protein" evidence="2">
    <location>
        <begin position="95"/>
        <end position="185"/>
    </location>
</feature>